<dbReference type="Proteomes" id="UP000187323">
    <property type="component" value="Unassembled WGS sequence"/>
</dbReference>
<keyword evidence="2" id="KW-0812">Transmembrane</keyword>
<gene>
    <name evidence="3" type="ORF">BSK47_31855</name>
</gene>
<feature type="transmembrane region" description="Helical" evidence="2">
    <location>
        <begin position="32"/>
        <end position="50"/>
    </location>
</feature>
<feature type="compositionally biased region" description="Polar residues" evidence="1">
    <location>
        <begin position="59"/>
        <end position="84"/>
    </location>
</feature>
<protein>
    <recommendedName>
        <fullName evidence="5">TcdA-E operon negative regulator</fullName>
    </recommendedName>
</protein>
<dbReference type="AlphaFoldDB" id="A0AB36J7L5"/>
<feature type="region of interest" description="Disordered" evidence="1">
    <location>
        <begin position="59"/>
        <end position="100"/>
    </location>
</feature>
<evidence type="ECO:0000313" key="3">
    <source>
        <dbReference type="EMBL" id="OME09729.1"/>
    </source>
</evidence>
<dbReference type="RefSeq" id="WP_076139043.1">
    <property type="nucleotide sequence ID" value="NZ_MKQL01000024.1"/>
</dbReference>
<dbReference type="EMBL" id="MPTO01000058">
    <property type="protein sequence ID" value="OME09729.1"/>
    <property type="molecule type" value="Genomic_DNA"/>
</dbReference>
<evidence type="ECO:0000256" key="1">
    <source>
        <dbReference type="SAM" id="MobiDB-lite"/>
    </source>
</evidence>
<name>A0AB36J7L5_9BACL</name>
<comment type="caution">
    <text evidence="3">The sequence shown here is derived from an EMBL/GenBank/DDBJ whole genome shotgun (WGS) entry which is preliminary data.</text>
</comment>
<evidence type="ECO:0000313" key="4">
    <source>
        <dbReference type="Proteomes" id="UP000187323"/>
    </source>
</evidence>
<proteinExistence type="predicted"/>
<sequence length="292" mass="31117">MWMTVGLLSFLASVVLVVMGLIYLIKKKKTKKLFLSALACFAIFIIAVSVDSSNDAETAAETPTSANTNGEAKTVSANQDSKNTTAEDTTKEAEKKAKEEAKVKAAAEKKAAKEAEEKAQAEADAKAKAEAEEAAKKSQAALVMTQVVTNLTEGASELDDRTREYLVSNFDLFPAVSAETKSKAAAEVDPTITSRHLFKNISPYYAKMIEVSGEVVQISEEETDFGTLAAIHIMNDNGDSIMGIYLNSTGDILDGDYVTFKGVPTAAYSFANVGGGTTNAILLTVSTIQKVQ</sequence>
<organism evidence="3 4">
    <name type="scientific">Paenibacillus odorifer</name>
    <dbReference type="NCBI Taxonomy" id="189426"/>
    <lineage>
        <taxon>Bacteria</taxon>
        <taxon>Bacillati</taxon>
        <taxon>Bacillota</taxon>
        <taxon>Bacilli</taxon>
        <taxon>Bacillales</taxon>
        <taxon>Paenibacillaceae</taxon>
        <taxon>Paenibacillus</taxon>
    </lineage>
</organism>
<reference evidence="3 4" key="1">
    <citation type="submission" date="2016-10" db="EMBL/GenBank/DDBJ databases">
        <title>Paenibacillus species isolates.</title>
        <authorList>
            <person name="Beno S.M."/>
        </authorList>
    </citation>
    <scope>NUCLEOTIDE SEQUENCE [LARGE SCALE GENOMIC DNA]</scope>
    <source>
        <strain evidence="3 4">FSL H7-0918</strain>
    </source>
</reference>
<evidence type="ECO:0000256" key="2">
    <source>
        <dbReference type="SAM" id="Phobius"/>
    </source>
</evidence>
<keyword evidence="2" id="KW-1133">Transmembrane helix</keyword>
<feature type="compositionally biased region" description="Basic and acidic residues" evidence="1">
    <location>
        <begin position="88"/>
        <end position="100"/>
    </location>
</feature>
<keyword evidence="2" id="KW-0472">Membrane</keyword>
<feature type="transmembrane region" description="Helical" evidence="2">
    <location>
        <begin position="6"/>
        <end position="25"/>
    </location>
</feature>
<accession>A0AB36J7L5</accession>
<evidence type="ECO:0008006" key="5">
    <source>
        <dbReference type="Google" id="ProtNLM"/>
    </source>
</evidence>